<protein>
    <submittedName>
        <fullName evidence="1">ZYBA0S15-01332g1_1</fullName>
    </submittedName>
</protein>
<accession>A0A8J2TE82</accession>
<sequence>MSCAEGEVVIVRRDDLLTHERLLLKQLVLISSEEELMQGPLDQPPRKQIDVPDYTGNKNKDESGFAYTMIRRDLQGEKRISAYGKLLEGRAWLFNTLKFPGSEYWFVLLIDLVKCLQYDDGEESFLNKYDQLLALEATEEQKIFLQKKGLMKEPFPQSVKYFTTKSVFVQFGAAVLLGGVRVLDDYWESLAREKSLTPHHRVFKLSRKLLSTLKRLKPSLFLKYTTNDAENIKSSSFEPPYPTVTEQVSAEVRDDYGRQFAEGQHIGAVVPGQSISGSLELSMQFKLPKYHSKNSFQHAAQMNALDSEIGSAETNTGANIPVPASTFHGEIFASSGSLSHKSAGKRLLSSISDSSLSNSKGKKSEEHDMLSATTGSIAPNAQLNISGWKFESLPLKGEGNCTEFSVRGLPLYDKDKLLRRLKKLSPNQVKELEHLHDAVFLNTGLQNVRKIRTKKWTKYWQYKTGLPVGLLENDMEISRNRYLSDVLNQKTTTTKYNDATLIDEVQTTSRVPNANFLENSNIKGFKPPYSLPVRKDSKK</sequence>
<evidence type="ECO:0000313" key="2">
    <source>
        <dbReference type="Proteomes" id="UP000019375"/>
    </source>
</evidence>
<dbReference type="Proteomes" id="UP000019375">
    <property type="component" value="Unassembled WGS sequence"/>
</dbReference>
<reference evidence="2" key="1">
    <citation type="journal article" date="2013" name="Genome Announc.">
        <title>Genome sequence of the food spoilage yeast Zygosaccharomyces bailii CLIB 213(T).</title>
        <authorList>
            <person name="Galeote V."/>
            <person name="Bigey F."/>
            <person name="Devillers H."/>
            <person name="Neuveglise C."/>
            <person name="Dequin S."/>
        </authorList>
    </citation>
    <scope>NUCLEOTIDE SEQUENCE [LARGE SCALE GENOMIC DNA]</scope>
    <source>
        <strain evidence="2">CLIB 213 / ATCC 58445 / CBS 680 / CCRC 21525 / NBRC 1098 / NCYC 1416 / NRRL Y-2227</strain>
    </source>
</reference>
<organism evidence="1 2">
    <name type="scientific">Zygosaccharomyces bailii (strain CLIB 213 / ATCC 58445 / CBS 680 / BCRC 21525 / NBRC 1098 / NCYC 1416 / NRRL Y-2227)</name>
    <dbReference type="NCBI Taxonomy" id="1333698"/>
    <lineage>
        <taxon>Eukaryota</taxon>
        <taxon>Fungi</taxon>
        <taxon>Dikarya</taxon>
        <taxon>Ascomycota</taxon>
        <taxon>Saccharomycotina</taxon>
        <taxon>Saccharomycetes</taxon>
        <taxon>Saccharomycetales</taxon>
        <taxon>Saccharomycetaceae</taxon>
        <taxon>Zygosaccharomyces</taxon>
    </lineage>
</organism>
<dbReference type="OrthoDB" id="5598844at2759"/>
<dbReference type="EMBL" id="HG316468">
    <property type="protein sequence ID" value="CDF91908.1"/>
    <property type="molecule type" value="Genomic_DNA"/>
</dbReference>
<proteinExistence type="predicted"/>
<evidence type="ECO:0000313" key="1">
    <source>
        <dbReference type="EMBL" id="CDF91908.1"/>
    </source>
</evidence>
<gene>
    <name evidence="1" type="ORF">BN860_01332g</name>
</gene>
<keyword evidence="2" id="KW-1185">Reference proteome</keyword>
<dbReference type="Pfam" id="PF08624">
    <property type="entry name" value="CRC_subunit"/>
    <property type="match status" value="1"/>
</dbReference>
<dbReference type="InterPro" id="IPR013933">
    <property type="entry name" value="CRC_Rsc7/Swp82"/>
</dbReference>
<dbReference type="AlphaFoldDB" id="A0A8J2TE82"/>
<name>A0A8J2TE82_ZYGB2</name>